<sequence>MPMEKSFTPNSDPEHFNELLGKRNLRTASPHLVSNIMAYVRSTMTTKSELLGDLKLFLN</sequence>
<dbReference type="RefSeq" id="WP_057951573.1">
    <property type="nucleotide sequence ID" value="NZ_CP013118.1"/>
</dbReference>
<evidence type="ECO:0000313" key="1">
    <source>
        <dbReference type="EMBL" id="ALO13979.1"/>
    </source>
</evidence>
<gene>
    <name evidence="1" type="ORF">L21SP5_00300</name>
</gene>
<dbReference type="EMBL" id="CP013118">
    <property type="protein sequence ID" value="ALO13979.1"/>
    <property type="molecule type" value="Genomic_DNA"/>
</dbReference>
<evidence type="ECO:0000313" key="2">
    <source>
        <dbReference type="Proteomes" id="UP000064893"/>
    </source>
</evidence>
<keyword evidence="2" id="KW-1185">Reference proteome</keyword>
<proteinExistence type="predicted"/>
<dbReference type="KEGG" id="blq:L21SP5_00300"/>
<organism evidence="1 2">
    <name type="scientific">Salinivirga cyanobacteriivorans</name>
    <dbReference type="NCBI Taxonomy" id="1307839"/>
    <lineage>
        <taxon>Bacteria</taxon>
        <taxon>Pseudomonadati</taxon>
        <taxon>Bacteroidota</taxon>
        <taxon>Bacteroidia</taxon>
        <taxon>Bacteroidales</taxon>
        <taxon>Salinivirgaceae</taxon>
        <taxon>Salinivirga</taxon>
    </lineage>
</organism>
<dbReference type="AlphaFoldDB" id="A0A0S2HVB2"/>
<dbReference type="Proteomes" id="UP000064893">
    <property type="component" value="Chromosome"/>
</dbReference>
<name>A0A0S2HVB2_9BACT</name>
<accession>A0A0S2HVB2</accession>
<protein>
    <submittedName>
        <fullName evidence="1">Uncharacterized protein</fullName>
    </submittedName>
</protein>
<reference evidence="1 2" key="1">
    <citation type="submission" date="2015-11" db="EMBL/GenBank/DDBJ databases">
        <title>Description and complete genome sequence of a novel strain predominating in hypersaline microbial mats and representing a new family of the Bacteriodetes phylum.</title>
        <authorList>
            <person name="Spring S."/>
            <person name="Bunk B."/>
            <person name="Sproer C."/>
            <person name="Klenk H.-P."/>
        </authorList>
    </citation>
    <scope>NUCLEOTIDE SEQUENCE [LARGE SCALE GENOMIC DNA]</scope>
    <source>
        <strain evidence="1 2">L21-Spi-D4</strain>
    </source>
</reference>